<dbReference type="AlphaFoldDB" id="A0AAX0WZF6"/>
<sequence length="120" mass="13438">MKRMITIIEFPGFLSQVGNSISAAERDEFINFIARNPEVGDLIPGTGGVRKVRWGSKNKGKSGGVRVIYYFYDELAPVFLLTAYGKGEKENLTAEQKKQISALAQVLKSECKNRRSQEHD</sequence>
<organism evidence="1 2">
    <name type="scientific">Legionella anisa</name>
    <dbReference type="NCBI Taxonomy" id="28082"/>
    <lineage>
        <taxon>Bacteria</taxon>
        <taxon>Pseudomonadati</taxon>
        <taxon>Pseudomonadota</taxon>
        <taxon>Gammaproteobacteria</taxon>
        <taxon>Legionellales</taxon>
        <taxon>Legionellaceae</taxon>
        <taxon>Legionella</taxon>
    </lineage>
</organism>
<protein>
    <submittedName>
        <fullName evidence="1">Addiction module toxin RelE</fullName>
    </submittedName>
</protein>
<gene>
    <name evidence="1" type="ORF">A6J39_000835</name>
</gene>
<reference evidence="1" key="1">
    <citation type="submission" date="2017-12" db="EMBL/GenBank/DDBJ databases">
        <title>FDA dAtabase for Regulatory Grade micrObial Sequences (FDA-ARGOS): Supporting development and validation of Infectious Disease Dx tests.</title>
        <authorList>
            <person name="Kerrigan L."/>
            <person name="Tallon L.J."/>
            <person name="Sadzewicz L."/>
            <person name="Sengamalay N."/>
            <person name="Ott S."/>
            <person name="Godinez A."/>
            <person name="Nagaraj S."/>
            <person name="Vavikolanu K."/>
            <person name="Vyas G."/>
            <person name="Nadendla S."/>
            <person name="Aluvathingal J."/>
            <person name="Sichtig H."/>
        </authorList>
    </citation>
    <scope>NUCLEOTIDE SEQUENCE [LARGE SCALE GENOMIC DNA]</scope>
    <source>
        <strain evidence="1">FDAARGOS_200</strain>
    </source>
</reference>
<name>A0AAX0WZF6_9GAMM</name>
<evidence type="ECO:0000313" key="2">
    <source>
        <dbReference type="Proteomes" id="UP000192511"/>
    </source>
</evidence>
<dbReference type="Proteomes" id="UP000192511">
    <property type="component" value="Unassembled WGS sequence"/>
</dbReference>
<dbReference type="GeneID" id="98067502"/>
<proteinExistence type="predicted"/>
<evidence type="ECO:0000313" key="1">
    <source>
        <dbReference type="EMBL" id="PNL73856.1"/>
    </source>
</evidence>
<dbReference type="EMBL" id="NBTX02000002">
    <property type="protein sequence ID" value="PNL73856.1"/>
    <property type="molecule type" value="Genomic_DNA"/>
</dbReference>
<accession>A0AAX0WZF6</accession>
<comment type="caution">
    <text evidence="1">The sequence shown here is derived from an EMBL/GenBank/DDBJ whole genome shotgun (WGS) entry which is preliminary data.</text>
</comment>
<keyword evidence="2" id="KW-1185">Reference proteome</keyword>
<dbReference type="PIRSF" id="PIRSF039032">
    <property type="entry name" value="HigB-2"/>
    <property type="match status" value="1"/>
</dbReference>
<dbReference type="Pfam" id="PF06296">
    <property type="entry name" value="RelE"/>
    <property type="match status" value="1"/>
</dbReference>
<dbReference type="RefSeq" id="WP_019232992.1">
    <property type="nucleotide sequence ID" value="NZ_CAAAHR010000025.1"/>
</dbReference>
<dbReference type="InterPro" id="IPR009387">
    <property type="entry name" value="HigB-2"/>
</dbReference>